<name>A0A937JT92_9ACTN</name>
<dbReference type="GO" id="GO:0016747">
    <property type="term" value="F:acyltransferase activity, transferring groups other than amino-acyl groups"/>
    <property type="evidence" value="ECO:0007669"/>
    <property type="project" value="InterPro"/>
</dbReference>
<dbReference type="Pfam" id="PF00583">
    <property type="entry name" value="Acetyltransf_1"/>
    <property type="match status" value="1"/>
</dbReference>
<evidence type="ECO:0000313" key="2">
    <source>
        <dbReference type="EMBL" id="MBL1086518.1"/>
    </source>
</evidence>
<evidence type="ECO:0000259" key="1">
    <source>
        <dbReference type="PROSITE" id="PS51186"/>
    </source>
</evidence>
<dbReference type="InterPro" id="IPR000182">
    <property type="entry name" value="GNAT_dom"/>
</dbReference>
<accession>A0A937JT92</accession>
<protein>
    <submittedName>
        <fullName evidence="2">GNAT family N-acetyltransferase</fullName>
    </submittedName>
</protein>
<dbReference type="AlphaFoldDB" id="A0A937JT92"/>
<keyword evidence="3" id="KW-1185">Reference proteome</keyword>
<evidence type="ECO:0000313" key="3">
    <source>
        <dbReference type="Proteomes" id="UP000661858"/>
    </source>
</evidence>
<dbReference type="Proteomes" id="UP000661858">
    <property type="component" value="Unassembled WGS sequence"/>
</dbReference>
<comment type="caution">
    <text evidence="2">The sequence shown here is derived from an EMBL/GenBank/DDBJ whole genome shotgun (WGS) entry which is preliminary data.</text>
</comment>
<gene>
    <name evidence="2" type="ORF">JK359_31940</name>
</gene>
<reference evidence="2" key="1">
    <citation type="submission" date="2021-01" db="EMBL/GenBank/DDBJ databases">
        <title>WGS of actinomycetes isolated from Thailand.</title>
        <authorList>
            <person name="Thawai C."/>
        </authorList>
    </citation>
    <scope>NUCLEOTIDE SEQUENCE</scope>
    <source>
        <strain evidence="2">RCU-197</strain>
    </source>
</reference>
<proteinExistence type="predicted"/>
<dbReference type="PROSITE" id="PS51186">
    <property type="entry name" value="GNAT"/>
    <property type="match status" value="1"/>
</dbReference>
<dbReference type="Gene3D" id="3.40.630.30">
    <property type="match status" value="1"/>
</dbReference>
<dbReference type="CDD" id="cd04301">
    <property type="entry name" value="NAT_SF"/>
    <property type="match status" value="1"/>
</dbReference>
<organism evidence="2 3">
    <name type="scientific">Streptomyces actinomycinicus</name>
    <dbReference type="NCBI Taxonomy" id="1695166"/>
    <lineage>
        <taxon>Bacteria</taxon>
        <taxon>Bacillati</taxon>
        <taxon>Actinomycetota</taxon>
        <taxon>Actinomycetes</taxon>
        <taxon>Kitasatosporales</taxon>
        <taxon>Streptomycetaceae</taxon>
        <taxon>Streptomyces</taxon>
    </lineage>
</organism>
<dbReference type="InterPro" id="IPR016181">
    <property type="entry name" value="Acyl_CoA_acyltransferase"/>
</dbReference>
<dbReference type="SUPFAM" id="SSF55729">
    <property type="entry name" value="Acyl-CoA N-acyltransferases (Nat)"/>
    <property type="match status" value="1"/>
</dbReference>
<dbReference type="RefSeq" id="WP_201843047.1">
    <property type="nucleotide sequence ID" value="NZ_JAERRK010000023.1"/>
</dbReference>
<sequence>MTAQEAASAPRLIQFTCPDEVTSDLRRDLVDCWVAVSNAGGAVIPYGFPPPPVTEREVGPVLDQIADGLDPRRCRMLVATVEGELAGWLILRRDPHPVVAHCGVVNHVQTHLRFRRLGIGAALMHRVRDVARDEMGLARLGLGARAGLGLEEFYRRLGWVEVGRWPGALRVAPGDDRDEILMSLAL</sequence>
<feature type="domain" description="N-acetyltransferase" evidence="1">
    <location>
        <begin position="34"/>
        <end position="186"/>
    </location>
</feature>
<dbReference type="EMBL" id="JAERRK010000023">
    <property type="protein sequence ID" value="MBL1086518.1"/>
    <property type="molecule type" value="Genomic_DNA"/>
</dbReference>